<gene>
    <name evidence="2" type="primary">P0580A11.106</name>
    <name evidence="1" type="ORF">P0409B11.45</name>
</gene>
<dbReference type="AlphaFoldDB" id="Q6Z3Z6"/>
<organism evidence="2 3">
    <name type="scientific">Oryza sativa subsp. japonica</name>
    <name type="common">Rice</name>
    <dbReference type="NCBI Taxonomy" id="39947"/>
    <lineage>
        <taxon>Eukaryota</taxon>
        <taxon>Viridiplantae</taxon>
        <taxon>Streptophyta</taxon>
        <taxon>Embryophyta</taxon>
        <taxon>Tracheophyta</taxon>
        <taxon>Spermatophyta</taxon>
        <taxon>Magnoliopsida</taxon>
        <taxon>Liliopsida</taxon>
        <taxon>Poales</taxon>
        <taxon>Poaceae</taxon>
        <taxon>BOP clade</taxon>
        <taxon>Oryzoideae</taxon>
        <taxon>Oryzeae</taxon>
        <taxon>Oryzinae</taxon>
        <taxon>Oryza</taxon>
        <taxon>Oryza sativa</taxon>
    </lineage>
</organism>
<name>Q6Z3Z6_ORYSJ</name>
<proteinExistence type="predicted"/>
<dbReference type="EMBL" id="AP005196">
    <property type="protein sequence ID" value="BAC84048.1"/>
    <property type="molecule type" value="Genomic_DNA"/>
</dbReference>
<reference evidence="2" key="2">
    <citation type="submission" date="2002-05" db="EMBL/GenBank/DDBJ databases">
        <title>Oryza sativa nipponbare(GA3) genomic DNA, chromosome 7, PAC clone:P0580A11.</title>
        <authorList>
            <person name="Sasaki T."/>
            <person name="Matsumoto T."/>
            <person name="Katayose Y."/>
        </authorList>
    </citation>
    <scope>NUCLEOTIDE SEQUENCE</scope>
</reference>
<reference evidence="3" key="4">
    <citation type="journal article" date="2008" name="Nucleic Acids Res.">
        <title>The rice annotation project database (RAP-DB): 2008 update.</title>
        <authorList>
            <consortium name="The rice annotation project (RAP)"/>
        </authorList>
    </citation>
    <scope>GENOME REANNOTATION</scope>
    <source>
        <strain evidence="3">cv. Nipponbare</strain>
    </source>
</reference>
<evidence type="ECO:0000313" key="1">
    <source>
        <dbReference type="EMBL" id="BAC83973.1"/>
    </source>
</evidence>
<reference evidence="1" key="1">
    <citation type="submission" date="2002-05" db="EMBL/GenBank/DDBJ databases">
        <title>Oryza sativa nipponbare(GA3) genomic DNA, chromosome 7, PAC clone:P0409B11.</title>
        <authorList>
            <person name="Sasaki T."/>
            <person name="Matsumoto T."/>
            <person name="Katayose Y."/>
        </authorList>
    </citation>
    <scope>NUCLEOTIDE SEQUENCE</scope>
</reference>
<protein>
    <submittedName>
        <fullName evidence="2">Uncharacterized protein</fullName>
    </submittedName>
</protein>
<reference evidence="3" key="3">
    <citation type="journal article" date="2005" name="Nature">
        <title>The map-based sequence of the rice genome.</title>
        <authorList>
            <consortium name="International rice genome sequencing project (IRGSP)"/>
            <person name="Matsumoto T."/>
            <person name="Wu J."/>
            <person name="Kanamori H."/>
            <person name="Katayose Y."/>
            <person name="Fujisawa M."/>
            <person name="Namiki N."/>
            <person name="Mizuno H."/>
            <person name="Yamamoto K."/>
            <person name="Antonio B.A."/>
            <person name="Baba T."/>
            <person name="Sakata K."/>
            <person name="Nagamura Y."/>
            <person name="Aoki H."/>
            <person name="Arikawa K."/>
            <person name="Arita K."/>
            <person name="Bito T."/>
            <person name="Chiden Y."/>
            <person name="Fujitsuka N."/>
            <person name="Fukunaka R."/>
            <person name="Hamada M."/>
            <person name="Harada C."/>
            <person name="Hayashi A."/>
            <person name="Hijishita S."/>
            <person name="Honda M."/>
            <person name="Hosokawa S."/>
            <person name="Ichikawa Y."/>
            <person name="Idonuma A."/>
            <person name="Iijima M."/>
            <person name="Ikeda M."/>
            <person name="Ikeno M."/>
            <person name="Ito K."/>
            <person name="Ito S."/>
            <person name="Ito T."/>
            <person name="Ito Y."/>
            <person name="Ito Y."/>
            <person name="Iwabuchi A."/>
            <person name="Kamiya K."/>
            <person name="Karasawa W."/>
            <person name="Kurita K."/>
            <person name="Katagiri S."/>
            <person name="Kikuta A."/>
            <person name="Kobayashi H."/>
            <person name="Kobayashi N."/>
            <person name="Machita K."/>
            <person name="Maehara T."/>
            <person name="Masukawa M."/>
            <person name="Mizubayashi T."/>
            <person name="Mukai Y."/>
            <person name="Nagasaki H."/>
            <person name="Nagata Y."/>
            <person name="Naito S."/>
            <person name="Nakashima M."/>
            <person name="Nakama Y."/>
            <person name="Nakamichi Y."/>
            <person name="Nakamura M."/>
            <person name="Meguro A."/>
            <person name="Negishi M."/>
            <person name="Ohta I."/>
            <person name="Ohta T."/>
            <person name="Okamoto M."/>
            <person name="Ono N."/>
            <person name="Saji S."/>
            <person name="Sakaguchi M."/>
            <person name="Sakai K."/>
            <person name="Shibata M."/>
            <person name="Shimokawa T."/>
            <person name="Song J."/>
            <person name="Takazaki Y."/>
            <person name="Terasawa K."/>
            <person name="Tsugane M."/>
            <person name="Tsuji K."/>
            <person name="Ueda S."/>
            <person name="Waki K."/>
            <person name="Yamagata H."/>
            <person name="Yamamoto M."/>
            <person name="Yamamoto S."/>
            <person name="Yamane H."/>
            <person name="Yoshiki S."/>
            <person name="Yoshihara R."/>
            <person name="Yukawa K."/>
            <person name="Zhong H."/>
            <person name="Yano M."/>
            <person name="Yuan Q."/>
            <person name="Ouyang S."/>
            <person name="Liu J."/>
            <person name="Jones K.M."/>
            <person name="Gansberger K."/>
            <person name="Moffat K."/>
            <person name="Hill J."/>
            <person name="Bera J."/>
            <person name="Fadrosh D."/>
            <person name="Jin S."/>
            <person name="Johri S."/>
            <person name="Kim M."/>
            <person name="Overton L."/>
            <person name="Reardon M."/>
            <person name="Tsitrin T."/>
            <person name="Vuong H."/>
            <person name="Weaver B."/>
            <person name="Ciecko A."/>
            <person name="Tallon L."/>
            <person name="Jackson J."/>
            <person name="Pai G."/>
            <person name="Aken S.V."/>
            <person name="Utterback T."/>
            <person name="Reidmuller S."/>
            <person name="Feldblyum T."/>
            <person name="Hsiao J."/>
            <person name="Zismann V."/>
            <person name="Iobst S."/>
            <person name="de Vazeille A.R."/>
            <person name="Buell C.R."/>
            <person name="Ying K."/>
            <person name="Li Y."/>
            <person name="Lu T."/>
            <person name="Huang Y."/>
            <person name="Zhao Q."/>
            <person name="Feng Q."/>
            <person name="Zhang L."/>
            <person name="Zhu J."/>
            <person name="Weng Q."/>
            <person name="Mu J."/>
            <person name="Lu Y."/>
            <person name="Fan D."/>
            <person name="Liu Y."/>
            <person name="Guan J."/>
            <person name="Zhang Y."/>
            <person name="Yu S."/>
            <person name="Liu X."/>
            <person name="Zhang Y."/>
            <person name="Hong G."/>
            <person name="Han B."/>
            <person name="Choisne N."/>
            <person name="Demange N."/>
            <person name="Orjeda G."/>
            <person name="Samain S."/>
            <person name="Cattolico L."/>
            <person name="Pelletier E."/>
            <person name="Couloux A."/>
            <person name="Segurens B."/>
            <person name="Wincker P."/>
            <person name="D'Hont A."/>
            <person name="Scarpelli C."/>
            <person name="Weissenbach J."/>
            <person name="Salanoubat M."/>
            <person name="Quetier F."/>
            <person name="Yu Y."/>
            <person name="Kim H.R."/>
            <person name="Rambo T."/>
            <person name="Currie J."/>
            <person name="Collura K."/>
            <person name="Luo M."/>
            <person name="Yang T."/>
            <person name="Ammiraju J.S.S."/>
            <person name="Engler F."/>
            <person name="Soderlund C."/>
            <person name="Wing R.A."/>
            <person name="Palmer L.E."/>
            <person name="de la Bastide M."/>
            <person name="Spiegel L."/>
            <person name="Nascimento L."/>
            <person name="Zutavern T."/>
            <person name="O'Shaughnessy A."/>
            <person name="Dike S."/>
            <person name="Dedhia N."/>
            <person name="Preston R."/>
            <person name="Balija V."/>
            <person name="McCombie W.R."/>
            <person name="Chow T."/>
            <person name="Chen H."/>
            <person name="Chung M."/>
            <person name="Chen C."/>
            <person name="Shaw J."/>
            <person name="Wu H."/>
            <person name="Hsiao K."/>
            <person name="Chao Y."/>
            <person name="Chu M."/>
            <person name="Cheng C."/>
            <person name="Hour A."/>
            <person name="Lee P."/>
            <person name="Lin S."/>
            <person name="Lin Y."/>
            <person name="Liou J."/>
            <person name="Liu S."/>
            <person name="Hsing Y."/>
            <person name="Raghuvanshi S."/>
            <person name="Mohanty A."/>
            <person name="Bharti A.K."/>
            <person name="Gaur A."/>
            <person name="Gupta V."/>
            <person name="Kumar D."/>
            <person name="Ravi V."/>
            <person name="Vij S."/>
            <person name="Kapur A."/>
            <person name="Khurana P."/>
            <person name="Khurana P."/>
            <person name="Khurana J.P."/>
            <person name="Tyagi A.K."/>
            <person name="Gaikwad K."/>
            <person name="Singh A."/>
            <person name="Dalal V."/>
            <person name="Srivastava S."/>
            <person name="Dixit A."/>
            <person name="Pal A.K."/>
            <person name="Ghazi I.A."/>
            <person name="Yadav M."/>
            <person name="Pandit A."/>
            <person name="Bhargava A."/>
            <person name="Sureshbabu K."/>
            <person name="Batra K."/>
            <person name="Sharma T.R."/>
            <person name="Mohapatra T."/>
            <person name="Singh N.K."/>
            <person name="Messing J."/>
            <person name="Nelson A.B."/>
            <person name="Fuks G."/>
            <person name="Kavchok S."/>
            <person name="Keizer G."/>
            <person name="Linton E."/>
            <person name="Llaca V."/>
            <person name="Song R."/>
            <person name="Tanyolac B."/>
            <person name="Young S."/>
            <person name="Ho-Il K."/>
            <person name="Hahn J.H."/>
            <person name="Sangsakoo G."/>
            <person name="Vanavichit A."/>
            <person name="de Mattos Luiz.A.T."/>
            <person name="Zimmer P.D."/>
            <person name="Malone G."/>
            <person name="Dellagostin O."/>
            <person name="de Oliveira A.C."/>
            <person name="Bevan M."/>
            <person name="Bancroft I."/>
            <person name="Minx P."/>
            <person name="Cordum H."/>
            <person name="Wilson R."/>
            <person name="Cheng Z."/>
            <person name="Jin W."/>
            <person name="Jiang J."/>
            <person name="Leong S.A."/>
            <person name="Iwama H."/>
            <person name="Gojobori T."/>
            <person name="Itoh T."/>
            <person name="Niimura Y."/>
            <person name="Fujii Y."/>
            <person name="Habara T."/>
            <person name="Sakai H."/>
            <person name="Sato Y."/>
            <person name="Wilson G."/>
            <person name="Kumar K."/>
            <person name="McCouch S."/>
            <person name="Juretic N."/>
            <person name="Hoen D."/>
            <person name="Wright S."/>
            <person name="Bruskiewich R."/>
            <person name="Bureau T."/>
            <person name="Miyao A."/>
            <person name="Hirochika H."/>
            <person name="Nishikawa T."/>
            <person name="Kadowaki K."/>
            <person name="Sugiura M."/>
            <person name="Burr B."/>
            <person name="Sasaki T."/>
        </authorList>
    </citation>
    <scope>NUCLEOTIDE SEQUENCE [LARGE SCALE GENOMIC DNA]</scope>
    <source>
        <strain evidence="3">cv. Nipponbare</strain>
    </source>
</reference>
<dbReference type="EMBL" id="AP005185">
    <property type="protein sequence ID" value="BAC83973.1"/>
    <property type="molecule type" value="Genomic_DNA"/>
</dbReference>
<evidence type="ECO:0000313" key="2">
    <source>
        <dbReference type="EMBL" id="BAC84048.1"/>
    </source>
</evidence>
<dbReference type="Proteomes" id="UP000000763">
    <property type="component" value="Chromosome 7"/>
</dbReference>
<sequence length="80" mass="8808">MVPIEWTIRSTGGRWIENQTKPLQCSTARSSLLAAITTARSTTAAAWLADRRRRRRRPADEIYATATTACFACMHGPAAS</sequence>
<evidence type="ECO:0000313" key="3">
    <source>
        <dbReference type="Proteomes" id="UP000000763"/>
    </source>
</evidence>
<accession>Q6Z3Z6</accession>